<evidence type="ECO:0000313" key="1">
    <source>
        <dbReference type="EMBL" id="GEK74205.1"/>
    </source>
</evidence>
<comment type="caution">
    <text evidence="1">The sequence shown here is derived from an EMBL/GenBank/DDBJ whole genome shotgun (WGS) entry which is preliminary data.</text>
</comment>
<dbReference type="Proteomes" id="UP000321121">
    <property type="component" value="Unassembled WGS sequence"/>
</dbReference>
<accession>A0ABQ0U6Z6</accession>
<evidence type="ECO:0008006" key="3">
    <source>
        <dbReference type="Google" id="ProtNLM"/>
    </source>
</evidence>
<proteinExistence type="predicted"/>
<sequence>MRRNDLHPETLPRRMRRESLLLDIEKASEMPALIRKLRQEAEHLEDMAEIWEAPRPFAGAIGNSLHLASHYRRAARRIRDAAAAIERDHAAGPWIDLDQPFVHLTEARPAKAEAR</sequence>
<dbReference type="RefSeq" id="WP_146909846.1">
    <property type="nucleotide sequence ID" value="NZ_BJUS01000039.1"/>
</dbReference>
<reference evidence="1 2" key="1">
    <citation type="submission" date="2019-07" db="EMBL/GenBank/DDBJ databases">
        <title>Whole genome shotgun sequence of Halomonas halophila NBRC 102604.</title>
        <authorList>
            <person name="Hosoyama A."/>
            <person name="Uohara A."/>
            <person name="Ohji S."/>
            <person name="Ichikawa N."/>
        </authorList>
    </citation>
    <scope>NUCLEOTIDE SEQUENCE [LARGE SCALE GENOMIC DNA]</scope>
    <source>
        <strain evidence="1 2">NBRC 102604</strain>
    </source>
</reference>
<keyword evidence="2" id="KW-1185">Reference proteome</keyword>
<organism evidence="1 2">
    <name type="scientific">Halomonas halophila</name>
    <dbReference type="NCBI Taxonomy" id="29573"/>
    <lineage>
        <taxon>Bacteria</taxon>
        <taxon>Pseudomonadati</taxon>
        <taxon>Pseudomonadota</taxon>
        <taxon>Gammaproteobacteria</taxon>
        <taxon>Oceanospirillales</taxon>
        <taxon>Halomonadaceae</taxon>
        <taxon>Halomonas</taxon>
    </lineage>
</organism>
<gene>
    <name evidence="1" type="ORF">HHA04nite_27490</name>
</gene>
<dbReference type="EMBL" id="BJUS01000039">
    <property type="protein sequence ID" value="GEK74205.1"/>
    <property type="molecule type" value="Genomic_DNA"/>
</dbReference>
<name>A0ABQ0U6Z6_9GAMM</name>
<protein>
    <recommendedName>
        <fullName evidence="3">DUF3135 domain-containing protein</fullName>
    </recommendedName>
</protein>
<evidence type="ECO:0000313" key="2">
    <source>
        <dbReference type="Proteomes" id="UP000321121"/>
    </source>
</evidence>